<keyword evidence="1" id="KW-0547">Nucleotide-binding</keyword>
<dbReference type="PANTHER" id="PTHR43272:SF33">
    <property type="entry name" value="AMP-BINDING DOMAIN-CONTAINING PROTEIN-RELATED"/>
    <property type="match status" value="1"/>
</dbReference>
<dbReference type="PROSITE" id="PS00455">
    <property type="entry name" value="AMP_BINDING"/>
    <property type="match status" value="1"/>
</dbReference>
<dbReference type="InterPro" id="IPR020845">
    <property type="entry name" value="AMP-binding_CS"/>
</dbReference>
<sequence length="587" mass="66296">MNLAQSIITRNLEKHALKAAVGFKKENQWKELSWKKFSEMIAKTANALKAAGVQENDRVAIYSENSAEWIIFDLAILSIGAITVPIYSTNNAEQAEYIINDSQSKVILAGNQEQYNTCYELLQRNDYLKTIVVAKNKVIGKKENTVFLREFIADQSSVFEYCPKEDDDTATLIYTSGTTGIPKGVMITHGNFRKEFDAHFEFFKFKNFEDELSLAFLPLTHVFERSWSLLSLYGGAKVYFLEDPKNIAHALTEVKPTMMCTVPRFFQKVYAGIHDVVEKSSPTKKKIFNWAVGVGKQHAELRRTEKEIPFGLKAKYGLADLLVFSKMKEKLGGRLWFTPCGGASISPEVTEFFDALGLHLTVGYGLTETTATLSLFPFTKYKYGSCGKILPGVEIRIGAESEIQARGSGIMKGYFNKPEETKAVFTEDGWFKTGDAGNIDDQGNLTITERIKDLLKTSNGKYIAPQQVENILSNNNYIQQVMVIAEGRQFVSALIVPNFEFLKGELSKMNIPFTNWSEIVKNEEINKLYKAKIEEFQTSLASFEKVKKFTLMPAEFEIGSGEITPTLKIKRKVVSEKYKDLIEQMYS</sequence>
<reference evidence="4 5" key="1">
    <citation type="submission" date="2016-07" db="EMBL/GenBank/DDBJ databases">
        <title>Revisiting the Taxonomy of the Elizabethkingia Genus based on Whole-Genome Sequencing, Optical Mapping, and MALDI-TOF.</title>
        <authorList>
            <person name="Nicholson A.C."/>
        </authorList>
    </citation>
    <scope>NUCLEOTIDE SEQUENCE [LARGE SCALE GENOMIC DNA]</scope>
    <source>
        <strain evidence="4 5">C1558</strain>
    </source>
</reference>
<dbReference type="SUPFAM" id="SSF56801">
    <property type="entry name" value="Acetyl-CoA synthetase-like"/>
    <property type="match status" value="1"/>
</dbReference>
<dbReference type="InterPro" id="IPR042099">
    <property type="entry name" value="ANL_N_sf"/>
</dbReference>
<keyword evidence="2" id="KW-0067">ATP-binding</keyword>
<dbReference type="Pfam" id="PF23562">
    <property type="entry name" value="AMP-binding_C_3"/>
    <property type="match status" value="1"/>
</dbReference>
<protein>
    <submittedName>
        <fullName evidence="4">AMP-dependent synthetase</fullName>
    </submittedName>
</protein>
<dbReference type="PANTHER" id="PTHR43272">
    <property type="entry name" value="LONG-CHAIN-FATTY-ACID--COA LIGASE"/>
    <property type="match status" value="1"/>
</dbReference>
<dbReference type="Pfam" id="PF00501">
    <property type="entry name" value="AMP-binding"/>
    <property type="match status" value="1"/>
</dbReference>
<accession>A0ABX3N7M7</accession>
<evidence type="ECO:0000256" key="2">
    <source>
        <dbReference type="ARBA" id="ARBA00022840"/>
    </source>
</evidence>
<dbReference type="RefSeq" id="WP_078779187.1">
    <property type="nucleotide sequence ID" value="NZ_MBDS01000017.1"/>
</dbReference>
<dbReference type="Proteomes" id="UP000190016">
    <property type="component" value="Unassembled WGS sequence"/>
</dbReference>
<comment type="caution">
    <text evidence="4">The sequence shown here is derived from an EMBL/GenBank/DDBJ whole genome shotgun (WGS) entry which is preliminary data.</text>
</comment>
<evidence type="ECO:0000259" key="3">
    <source>
        <dbReference type="Pfam" id="PF00501"/>
    </source>
</evidence>
<organism evidence="4 5">
    <name type="scientific">Elizabethkingia ursingii</name>
    <dbReference type="NCBI Taxonomy" id="1756150"/>
    <lineage>
        <taxon>Bacteria</taxon>
        <taxon>Pseudomonadati</taxon>
        <taxon>Bacteroidota</taxon>
        <taxon>Flavobacteriia</taxon>
        <taxon>Flavobacteriales</taxon>
        <taxon>Weeksellaceae</taxon>
        <taxon>Elizabethkingia</taxon>
    </lineage>
</organism>
<proteinExistence type="predicted"/>
<dbReference type="InterPro" id="IPR000873">
    <property type="entry name" value="AMP-dep_synth/lig_dom"/>
</dbReference>
<name>A0ABX3N7M7_9FLAO</name>
<evidence type="ECO:0000313" key="4">
    <source>
        <dbReference type="EMBL" id="OPB87095.1"/>
    </source>
</evidence>
<keyword evidence="5" id="KW-1185">Reference proteome</keyword>
<dbReference type="CDD" id="cd05907">
    <property type="entry name" value="VL_LC_FACS_like"/>
    <property type="match status" value="1"/>
</dbReference>
<dbReference type="EMBL" id="MBDS01000017">
    <property type="protein sequence ID" value="OPB87095.1"/>
    <property type="molecule type" value="Genomic_DNA"/>
</dbReference>
<gene>
    <name evidence="4" type="ORF">BB021_11335</name>
</gene>
<evidence type="ECO:0000313" key="5">
    <source>
        <dbReference type="Proteomes" id="UP000190016"/>
    </source>
</evidence>
<evidence type="ECO:0000256" key="1">
    <source>
        <dbReference type="ARBA" id="ARBA00022741"/>
    </source>
</evidence>
<dbReference type="Gene3D" id="3.40.50.12780">
    <property type="entry name" value="N-terminal domain of ligase-like"/>
    <property type="match status" value="1"/>
</dbReference>
<feature type="domain" description="AMP-dependent synthetase/ligase" evidence="3">
    <location>
        <begin position="11"/>
        <end position="415"/>
    </location>
</feature>